<protein>
    <submittedName>
        <fullName evidence="1">Uncharacterized protein</fullName>
    </submittedName>
</protein>
<dbReference type="EnsemblPlants" id="MELO3C032353.2.1">
    <property type="protein sequence ID" value="MELO3C032353.2.1"/>
    <property type="gene ID" value="MELO3C032353.2"/>
</dbReference>
<reference evidence="1" key="1">
    <citation type="submission" date="2023-03" db="UniProtKB">
        <authorList>
            <consortium name="EnsemblPlants"/>
        </authorList>
    </citation>
    <scope>IDENTIFICATION</scope>
</reference>
<proteinExistence type="predicted"/>
<sequence>MLMPPAELGMKRPEVWCMNGYGGTLLVGIHWKIKLKSHPLQEEQLSFSLSLRPPAPRSNLLLLLIVSSTFCIVDSLLGQVQVLRFHTRSYQLLQFRKEKVADPRLFMMAQHQHSWPSLPYTTLIIVHETDV</sequence>
<dbReference type="Gramene" id="MELO3C032353.2.1">
    <property type="protein sequence ID" value="MELO3C032353.2.1"/>
    <property type="gene ID" value="MELO3C032353.2"/>
</dbReference>
<evidence type="ECO:0000313" key="1">
    <source>
        <dbReference type="EnsemblPlants" id="MELO3C032353.2.1"/>
    </source>
</evidence>
<name>A0A9I9EDP3_CUCME</name>
<dbReference type="AlphaFoldDB" id="A0A9I9EDP3"/>
<accession>A0A9I9EDP3</accession>
<organism evidence="1">
    <name type="scientific">Cucumis melo</name>
    <name type="common">Muskmelon</name>
    <dbReference type="NCBI Taxonomy" id="3656"/>
    <lineage>
        <taxon>Eukaryota</taxon>
        <taxon>Viridiplantae</taxon>
        <taxon>Streptophyta</taxon>
        <taxon>Embryophyta</taxon>
        <taxon>Tracheophyta</taxon>
        <taxon>Spermatophyta</taxon>
        <taxon>Magnoliopsida</taxon>
        <taxon>eudicotyledons</taxon>
        <taxon>Gunneridae</taxon>
        <taxon>Pentapetalae</taxon>
        <taxon>rosids</taxon>
        <taxon>fabids</taxon>
        <taxon>Cucurbitales</taxon>
        <taxon>Cucurbitaceae</taxon>
        <taxon>Benincaseae</taxon>
        <taxon>Cucumis</taxon>
    </lineage>
</organism>